<keyword evidence="2" id="KW-1185">Reference proteome</keyword>
<dbReference type="Proteomes" id="UP000224460">
    <property type="component" value="Unassembled WGS sequence"/>
</dbReference>
<name>A0AC61D9G9_9FIRM</name>
<sequence>MKDKSLIFKDRILDEILRSKEYKDLLNESCKKIVEGSKKAVNEATTVSWFEIEIYDILNESFGIKYKPEKEVLVETIRHKAKGRIDSKIGCLVQEFKHHSKLQNAVQIEKAIKQLLEYLEGLYKKEQVDYLGVLTDGVRILYIRLEDGKAIIESIKEIQERDIDRLIKSILSLNKVALTPKNLVKDFAEGEDCLARVLSRALFETLSINISEKTKVLFDEWKELFKLSHNDKSKQSAIKERKVSLEQTMQRTFNTVDEEYMAMFSLQTAYAIIIKIIAFKVISNIHYHNDMLKFSQLSSVTTEALKIKMLELEDGGIFKEAGLLNLLEGDFFSWYVDEAQWNTEIGTVIGNIFQILSKYEEKSLFNSGEEIQDLFKDLYQSIIPDKVRHCLGEFYTPAWLADNVVDNTLNRIKKQKWSGLDPCAGSGTFVTRMIARICMEHADNGEEDKTKILNDILSRVKGIDLNPLAVLTARINYFINISHLLKITDKFEIPIYLGDASYVPEDVEINGVRCIKYQIKTLQGIININMPLSALKNIQLFSEAISNIEVYIKMQDSSLIAEEILKLIDSQDKTDEILENIDILSKQLVDLENKHWDGIWARIIKNYLITSSLDKFDIIVGNPPWVDWKNLPSEYRDRIKTSVCIDNSLFSGAYRTGGINLNICALIANVCVNKWLAKDGVLGFLMPKSIIHQSSYEGFRNFKLNDGTRAYLQEIDDWTKAGHPFKPVTEKFLTYIYSREYVEYNEGIPVRKYELKRGRKLIDAHRIQKFSDIREWYNCDMSVAGTIKVGTTTFGYAENEEELRKFQAISGEAAYVGREGIEFYPQELFLLEILDMPATSEKLVAVKNYQGDKSKHKVPPLTRMLEKKFIHPLVKGKDIQKFHWDAYEYVVPFPYKKGSKIPIAQKELVKIAPNLHKYMLANKNIILQQTDYNEKIINNDDAEFYALARVGEYTYGEYSVGYRDNTKWQASVIEPIDTSWGEKILPLFQNHAVSITQDSNGNFITKEEAHYICAILNAPIVRTYMMKSSDSRSFKIRVPVKLEKYDAQNSAHKKLAELSINAHLAYDNTSKVAEIEAQIDKIYLALCGYLE</sequence>
<proteinExistence type="predicted"/>
<evidence type="ECO:0000313" key="1">
    <source>
        <dbReference type="EMBL" id="PHV69723.1"/>
    </source>
</evidence>
<evidence type="ECO:0000313" key="2">
    <source>
        <dbReference type="Proteomes" id="UP000224460"/>
    </source>
</evidence>
<reference evidence="1" key="1">
    <citation type="submission" date="2017-10" db="EMBL/GenBank/DDBJ databases">
        <title>Genome sequence of cellulolytic Lachnospiraceae bacterium XHS1971 isolated from hotspring sediment.</title>
        <authorList>
            <person name="Vasudevan G."/>
            <person name="Joshi A.J."/>
            <person name="Hivarkar S."/>
            <person name="Lanjekar V.B."/>
            <person name="Dhakephalkar P.K."/>
            <person name="Dagar S."/>
        </authorList>
    </citation>
    <scope>NUCLEOTIDE SEQUENCE</scope>
    <source>
        <strain evidence="1">XHS1971</strain>
    </source>
</reference>
<comment type="caution">
    <text evidence="1">The sequence shown here is derived from an EMBL/GenBank/DDBJ whole genome shotgun (WGS) entry which is preliminary data.</text>
</comment>
<gene>
    <name evidence="1" type="ORF">CS063_14085</name>
</gene>
<dbReference type="EMBL" id="PEDL01000019">
    <property type="protein sequence ID" value="PHV69723.1"/>
    <property type="molecule type" value="Genomic_DNA"/>
</dbReference>
<accession>A0AC61D9G9</accession>
<protein>
    <submittedName>
        <fullName evidence="1">Uncharacterized protein</fullName>
    </submittedName>
</protein>
<organism evidence="1 2">
    <name type="scientific">Sporanaerobium hydrogeniformans</name>
    <dbReference type="NCBI Taxonomy" id="3072179"/>
    <lineage>
        <taxon>Bacteria</taxon>
        <taxon>Bacillati</taxon>
        <taxon>Bacillota</taxon>
        <taxon>Clostridia</taxon>
        <taxon>Lachnospirales</taxon>
        <taxon>Lachnospiraceae</taxon>
        <taxon>Sporanaerobium</taxon>
    </lineage>
</organism>